<dbReference type="InterPro" id="IPR036895">
    <property type="entry name" value="Uracil-DNA_glycosylase-like_sf"/>
</dbReference>
<dbReference type="CDD" id="cd10035">
    <property type="entry name" value="UDG_like"/>
    <property type="match status" value="1"/>
</dbReference>
<organism evidence="2 3">
    <name type="scientific">Acinetobacter oleivorans</name>
    <dbReference type="NCBI Taxonomy" id="1148157"/>
    <lineage>
        <taxon>Bacteria</taxon>
        <taxon>Pseudomonadati</taxon>
        <taxon>Pseudomonadota</taxon>
        <taxon>Gammaproteobacteria</taxon>
        <taxon>Moraxellales</taxon>
        <taxon>Moraxellaceae</taxon>
        <taxon>Acinetobacter</taxon>
    </lineage>
</organism>
<dbReference type="RefSeq" id="WP_192834615.1">
    <property type="nucleotide sequence ID" value="NZ_JADAZL010000007.1"/>
</dbReference>
<protein>
    <submittedName>
        <fullName evidence="2">Uracil-DNA glycosylase</fullName>
    </submittedName>
</protein>
<evidence type="ECO:0000313" key="3">
    <source>
        <dbReference type="Proteomes" id="UP000619170"/>
    </source>
</evidence>
<proteinExistence type="predicted"/>
<gene>
    <name evidence="2" type="ORF">IIQ43_13480</name>
</gene>
<name>A0ABR9NMC4_9GAMM</name>
<dbReference type="Pfam" id="PF03167">
    <property type="entry name" value="UDG"/>
    <property type="match status" value="1"/>
</dbReference>
<keyword evidence="3" id="KW-1185">Reference proteome</keyword>
<dbReference type="InterPro" id="IPR005122">
    <property type="entry name" value="Uracil-DNA_glycosylase-like"/>
</dbReference>
<dbReference type="Proteomes" id="UP000619170">
    <property type="component" value="Unassembled WGS sequence"/>
</dbReference>
<sequence length="219" mass="25275">MHAFVENLKSIELENVFNPYADFCEHFDVLDAPQIRTNNLNELLDSAIQNQVQTLWIGRDLGHRGGRRTGLALTDEYHLDDLNLKWDTHLIKATKGISITENTATAIWSILNSINENIFLWNVFPLHPHEENKPFTNRQHSAKERKIGKEILFELINILKIKHIVAIGNDAFEITSSFKINGVTIDKVRHPSFGGKNDFINRMQEIYNIEKNTNQLDLF</sequence>
<evidence type="ECO:0000313" key="2">
    <source>
        <dbReference type="EMBL" id="MBE2165537.1"/>
    </source>
</evidence>
<comment type="caution">
    <text evidence="2">The sequence shown here is derived from an EMBL/GenBank/DDBJ whole genome shotgun (WGS) entry which is preliminary data.</text>
</comment>
<dbReference type="Gene3D" id="3.40.470.10">
    <property type="entry name" value="Uracil-DNA glycosylase-like domain"/>
    <property type="match status" value="1"/>
</dbReference>
<reference evidence="3" key="1">
    <citation type="submission" date="2023-07" db="EMBL/GenBank/DDBJ databases">
        <title>Acinetobacter oleivorans assembled AC1583.</title>
        <authorList>
            <person name="Yeo C.C."/>
        </authorList>
    </citation>
    <scope>NUCLEOTIDE SEQUENCE [LARGE SCALE GENOMIC DNA]</scope>
    <source>
        <strain evidence="3">AC1583</strain>
    </source>
</reference>
<evidence type="ECO:0000259" key="1">
    <source>
        <dbReference type="Pfam" id="PF03167"/>
    </source>
</evidence>
<feature type="domain" description="Uracil-DNA glycosylase-like" evidence="1">
    <location>
        <begin position="55"/>
        <end position="193"/>
    </location>
</feature>
<accession>A0ABR9NMC4</accession>
<dbReference type="SUPFAM" id="SSF52141">
    <property type="entry name" value="Uracil-DNA glycosylase-like"/>
    <property type="match status" value="1"/>
</dbReference>
<dbReference type="EMBL" id="JADAZL010000007">
    <property type="protein sequence ID" value="MBE2165537.1"/>
    <property type="molecule type" value="Genomic_DNA"/>
</dbReference>